<keyword evidence="3" id="KW-0732">Signal</keyword>
<reference evidence="5 6" key="1">
    <citation type="submission" date="2016-11" db="EMBL/GenBank/DDBJ databases">
        <title>A multilocus sequence analysis scheme for characterization of bacteria in the genus Thioclava.</title>
        <authorList>
            <person name="Liu Y."/>
            <person name="Shao Z."/>
        </authorList>
    </citation>
    <scope>NUCLEOTIDE SEQUENCE [LARGE SCALE GENOMIC DNA]</scope>
    <source>
        <strain evidence="5 6">11.10-0-13</strain>
    </source>
</reference>
<feature type="chain" id="PRO_5046994384" description="TPM domain-containing protein" evidence="3">
    <location>
        <begin position="20"/>
        <end position="281"/>
    </location>
</feature>
<evidence type="ECO:0000313" key="6">
    <source>
        <dbReference type="Proteomes" id="UP000242224"/>
    </source>
</evidence>
<evidence type="ECO:0000256" key="2">
    <source>
        <dbReference type="SAM" id="Phobius"/>
    </source>
</evidence>
<comment type="caution">
    <text evidence="5">The sequence shown here is derived from an EMBL/GenBank/DDBJ whole genome shotgun (WGS) entry which is preliminary data.</text>
</comment>
<feature type="region of interest" description="Disordered" evidence="1">
    <location>
        <begin position="254"/>
        <end position="281"/>
    </location>
</feature>
<dbReference type="PANTHER" id="PTHR30373">
    <property type="entry name" value="UPF0603 PROTEIN YGCG"/>
    <property type="match status" value="1"/>
</dbReference>
<name>A0ABX3MMH7_9RHOB</name>
<organism evidence="5 6">
    <name type="scientific">Thioclava marina</name>
    <dbReference type="NCBI Taxonomy" id="1915077"/>
    <lineage>
        <taxon>Bacteria</taxon>
        <taxon>Pseudomonadati</taxon>
        <taxon>Pseudomonadota</taxon>
        <taxon>Alphaproteobacteria</taxon>
        <taxon>Rhodobacterales</taxon>
        <taxon>Paracoccaceae</taxon>
        <taxon>Thioclava</taxon>
    </lineage>
</organism>
<evidence type="ECO:0000256" key="1">
    <source>
        <dbReference type="SAM" id="MobiDB-lite"/>
    </source>
</evidence>
<dbReference type="Proteomes" id="UP000242224">
    <property type="component" value="Unassembled WGS sequence"/>
</dbReference>
<dbReference type="PANTHER" id="PTHR30373:SF2">
    <property type="entry name" value="UPF0603 PROTEIN YGCG"/>
    <property type="match status" value="1"/>
</dbReference>
<keyword evidence="2" id="KW-0812">Transmembrane</keyword>
<feature type="signal peptide" evidence="3">
    <location>
        <begin position="1"/>
        <end position="19"/>
    </location>
</feature>
<dbReference type="Pfam" id="PF04536">
    <property type="entry name" value="TPM_phosphatase"/>
    <property type="match status" value="1"/>
</dbReference>
<feature type="transmembrane region" description="Helical" evidence="2">
    <location>
        <begin position="182"/>
        <end position="200"/>
    </location>
</feature>
<gene>
    <name evidence="5" type="ORF">BMG00_16800</name>
</gene>
<protein>
    <recommendedName>
        <fullName evidence="4">TPM domain-containing protein</fullName>
    </recommendedName>
</protein>
<accession>A0ABX3MMH7</accession>
<keyword evidence="6" id="KW-1185">Reference proteome</keyword>
<evidence type="ECO:0000313" key="5">
    <source>
        <dbReference type="EMBL" id="OOY11374.1"/>
    </source>
</evidence>
<keyword evidence="2" id="KW-0472">Membrane</keyword>
<dbReference type="InterPro" id="IPR007621">
    <property type="entry name" value="TPM_dom"/>
</dbReference>
<dbReference type="Gene3D" id="3.10.310.50">
    <property type="match status" value="1"/>
</dbReference>
<feature type="domain" description="TPM" evidence="4">
    <location>
        <begin position="30"/>
        <end position="156"/>
    </location>
</feature>
<evidence type="ECO:0000259" key="4">
    <source>
        <dbReference type="Pfam" id="PF04536"/>
    </source>
</evidence>
<keyword evidence="2" id="KW-1133">Transmembrane helix</keyword>
<feature type="compositionally biased region" description="Gly residues" evidence="1">
    <location>
        <begin position="262"/>
        <end position="281"/>
    </location>
</feature>
<evidence type="ECO:0000256" key="3">
    <source>
        <dbReference type="SAM" id="SignalP"/>
    </source>
</evidence>
<proteinExistence type="predicted"/>
<sequence>MMRFVLTFVLILWAGLAAATPYPAYETLGVNDFANVLAPAQSDALDAKLSELREKTGIEFTVLTLPTRSDYDPAPSLESFATRLFNGWGIGNAERNDGILLMVLVQDREVRIELGSGYSPEYDIPAQDIIRTVILPAFRDGDLPTGILAGSDEIITRIADRWAQGLPPQPSPDRAEGVLDKILRYAVFVVFGLAAAVILLGRRLRGRFTRCPNCGRRGLDVTREISTQATRKTTGQGVWIRRCPHCGWTGRESFTIPTRGRSSGGSFGGGHSSGGGASGRW</sequence>
<dbReference type="EMBL" id="MPZS01000003">
    <property type="protein sequence ID" value="OOY11374.1"/>
    <property type="molecule type" value="Genomic_DNA"/>
</dbReference>